<keyword evidence="1" id="KW-0472">Membrane</keyword>
<feature type="transmembrane region" description="Helical" evidence="1">
    <location>
        <begin position="37"/>
        <end position="60"/>
    </location>
</feature>
<gene>
    <name evidence="2" type="ORF">SAMN05444168_1871</name>
</gene>
<keyword evidence="1" id="KW-0812">Transmembrane</keyword>
<organism evidence="2 3">
    <name type="scientific">Paraburkholderia phenazinium</name>
    <dbReference type="NCBI Taxonomy" id="60549"/>
    <lineage>
        <taxon>Bacteria</taxon>
        <taxon>Pseudomonadati</taxon>
        <taxon>Pseudomonadota</taxon>
        <taxon>Betaproteobacteria</taxon>
        <taxon>Burkholderiales</taxon>
        <taxon>Burkholderiaceae</taxon>
        <taxon>Paraburkholderia</taxon>
    </lineage>
</organism>
<sequence length="270" mass="28414">MNRQELYIDDKSGVARSARGPLGHGIRSASVTRIGVWLTYGFSLACAQPLMWLATILASADLATALELAVPFQRLAVLLPAVLGGAILLTPAGIGGVQRQRFGSTLAALIRHRDALLTVVLAAAAIVAVGYVLSFALLHVKLTASMMPGGAHSLSIIFGHANDRTAALCPVLHAVAFAVAIAAVWFAPALIVLRQRPPLEAMLTSLRAMFHNGPVALVYAAVLAADAMLVPVAPMPIRALVLTPLISALILLSMHGSYRDILSIDRSKED</sequence>
<evidence type="ECO:0000256" key="1">
    <source>
        <dbReference type="SAM" id="Phobius"/>
    </source>
</evidence>
<protein>
    <recommendedName>
        <fullName evidence="4">Transmembrane protein</fullName>
    </recommendedName>
</protein>
<evidence type="ECO:0000313" key="2">
    <source>
        <dbReference type="EMBL" id="SIN98848.1"/>
    </source>
</evidence>
<dbReference type="EMBL" id="FSRM01000001">
    <property type="protein sequence ID" value="SIN98848.1"/>
    <property type="molecule type" value="Genomic_DNA"/>
</dbReference>
<reference evidence="2 3" key="1">
    <citation type="submission" date="2016-11" db="EMBL/GenBank/DDBJ databases">
        <authorList>
            <person name="Jaros S."/>
            <person name="Januszkiewicz K."/>
            <person name="Wedrychowicz H."/>
        </authorList>
    </citation>
    <scope>NUCLEOTIDE SEQUENCE [LARGE SCALE GENOMIC DNA]</scope>
    <source>
        <strain evidence="2 3">GAS86</strain>
    </source>
</reference>
<feature type="transmembrane region" description="Helical" evidence="1">
    <location>
        <begin position="214"/>
        <end position="233"/>
    </location>
</feature>
<evidence type="ECO:0000313" key="3">
    <source>
        <dbReference type="Proteomes" id="UP000184693"/>
    </source>
</evidence>
<keyword evidence="1" id="KW-1133">Transmembrane helix</keyword>
<feature type="transmembrane region" description="Helical" evidence="1">
    <location>
        <begin position="171"/>
        <end position="193"/>
    </location>
</feature>
<proteinExistence type="predicted"/>
<dbReference type="Proteomes" id="UP000184693">
    <property type="component" value="Unassembled WGS sequence"/>
</dbReference>
<dbReference type="RefSeq" id="WP_074263996.1">
    <property type="nucleotide sequence ID" value="NZ_FSRM01000001.1"/>
</dbReference>
<feature type="transmembrane region" description="Helical" evidence="1">
    <location>
        <begin position="72"/>
        <end position="94"/>
    </location>
</feature>
<name>A0A1N6FUA8_9BURK</name>
<evidence type="ECO:0008006" key="4">
    <source>
        <dbReference type="Google" id="ProtNLM"/>
    </source>
</evidence>
<accession>A0A1N6FUA8</accession>
<feature type="transmembrane region" description="Helical" evidence="1">
    <location>
        <begin position="239"/>
        <end position="258"/>
    </location>
</feature>
<feature type="transmembrane region" description="Helical" evidence="1">
    <location>
        <begin position="115"/>
        <end position="138"/>
    </location>
</feature>
<dbReference type="OrthoDB" id="9083589at2"/>
<dbReference type="AlphaFoldDB" id="A0A1N6FUA8"/>